<gene>
    <name evidence="1" type="primary">59</name>
    <name evidence="1" type="ORF">SEA_SUERTE_59</name>
</gene>
<evidence type="ECO:0000313" key="1">
    <source>
        <dbReference type="EMBL" id="QFP97030.1"/>
    </source>
</evidence>
<dbReference type="Proteomes" id="UP000325796">
    <property type="component" value="Segment"/>
</dbReference>
<proteinExistence type="predicted"/>
<dbReference type="KEGG" id="vg:77930617"/>
<dbReference type="EMBL" id="MN428057">
    <property type="protein sequence ID" value="QFP97030.1"/>
    <property type="molecule type" value="Genomic_DNA"/>
</dbReference>
<protein>
    <submittedName>
        <fullName evidence="1">Uncharacterized protein</fullName>
    </submittedName>
</protein>
<keyword evidence="2" id="KW-1185">Reference proteome</keyword>
<dbReference type="GeneID" id="77930617"/>
<accession>A0A5P8DFU0</accession>
<reference evidence="1 2" key="1">
    <citation type="submission" date="2019-09" db="EMBL/GenBank/DDBJ databases">
        <authorList>
            <person name="Scherer A.E."/>
            <person name="Alayouni A."/>
            <person name="Blackmon D.M."/>
            <person name="Cruz D.E."/>
            <person name="Esteban-Lopez J.D."/>
            <person name="Fernandez D.J."/>
            <person name="Hull S."/>
            <person name="Irizarry A."/>
            <person name="Lwin N."/>
            <person name="Perkins J."/>
            <person name="Pincus L.M."/>
            <person name="Prome N.A."/>
            <person name="Saeed S."/>
            <person name="Solares N."/>
            <person name="Zou W."/>
            <person name="Ball S.L."/>
            <person name="Garlena R.A."/>
            <person name="Russell D.A."/>
            <person name="Pope W.H."/>
            <person name="Jacobs-Sera D."/>
            <person name="Hatfull G.F."/>
        </authorList>
    </citation>
    <scope>NUCLEOTIDE SEQUENCE [LARGE SCALE GENOMIC DNA]</scope>
</reference>
<evidence type="ECO:0000313" key="2">
    <source>
        <dbReference type="Proteomes" id="UP000325796"/>
    </source>
</evidence>
<name>A0A5P8DFU0_9CAUD</name>
<dbReference type="RefSeq" id="YP_010654768.1">
    <property type="nucleotide sequence ID" value="NC_070815.1"/>
</dbReference>
<sequence length="66" mass="7496">MTAPATRAALVDVSQRRPVPHRTRPSSKTVGDVFSRIENNGVATYWRIVTIRRDQYGVIVETDQVR</sequence>
<organism evidence="1 2">
    <name type="scientific">Gordonia phage Suerte</name>
    <dbReference type="NCBI Taxonomy" id="2652883"/>
    <lineage>
        <taxon>Viruses</taxon>
        <taxon>Duplodnaviria</taxon>
        <taxon>Heunggongvirae</taxon>
        <taxon>Uroviricota</taxon>
        <taxon>Caudoviricetes</taxon>
        <taxon>Beenievirus</taxon>
        <taxon>Beenievirus suerte</taxon>
    </lineage>
</organism>